<organism evidence="1 2">
    <name type="scientific">Ancylostoma duodenale</name>
    <dbReference type="NCBI Taxonomy" id="51022"/>
    <lineage>
        <taxon>Eukaryota</taxon>
        <taxon>Metazoa</taxon>
        <taxon>Ecdysozoa</taxon>
        <taxon>Nematoda</taxon>
        <taxon>Chromadorea</taxon>
        <taxon>Rhabditida</taxon>
        <taxon>Rhabditina</taxon>
        <taxon>Rhabditomorpha</taxon>
        <taxon>Strongyloidea</taxon>
        <taxon>Ancylostomatidae</taxon>
        <taxon>Ancylostomatinae</taxon>
        <taxon>Ancylostoma</taxon>
    </lineage>
</organism>
<evidence type="ECO:0000313" key="1">
    <source>
        <dbReference type="EMBL" id="KIH57036.1"/>
    </source>
</evidence>
<accession>A0A0C2GIX7</accession>
<dbReference type="AlphaFoldDB" id="A0A0C2GIX7"/>
<dbReference type="EMBL" id="KN734928">
    <property type="protein sequence ID" value="KIH57036.1"/>
    <property type="molecule type" value="Genomic_DNA"/>
</dbReference>
<evidence type="ECO:0000313" key="2">
    <source>
        <dbReference type="Proteomes" id="UP000054047"/>
    </source>
</evidence>
<keyword evidence="2" id="KW-1185">Reference proteome</keyword>
<proteinExistence type="predicted"/>
<protein>
    <submittedName>
        <fullName evidence="1">Uncharacterized protein</fullName>
    </submittedName>
</protein>
<dbReference type="Proteomes" id="UP000054047">
    <property type="component" value="Unassembled WGS sequence"/>
</dbReference>
<dbReference type="OrthoDB" id="5800121at2759"/>
<gene>
    <name evidence="1" type="ORF">ANCDUO_12776</name>
</gene>
<reference evidence="1 2" key="1">
    <citation type="submission" date="2013-12" db="EMBL/GenBank/DDBJ databases">
        <title>Draft genome of the parsitic nematode Ancylostoma duodenale.</title>
        <authorList>
            <person name="Mitreva M."/>
        </authorList>
    </citation>
    <scope>NUCLEOTIDE SEQUENCE [LARGE SCALE GENOMIC DNA]</scope>
    <source>
        <strain evidence="1 2">Zhejiang</strain>
    </source>
</reference>
<name>A0A0C2GIX7_9BILA</name>
<sequence length="84" mass="9951">MVEENQSDIAPTAEKLAETRLKRYGYVLRANKDTFRKVGLDLEVLGKREKGRPEQRWLDTLYDDLKQLVLTRTRCMIERNGVRR</sequence>